<organism evidence="1 2">
    <name type="scientific">Bacteroides muris</name>
    <name type="common">ex Fokt et al. 2023</name>
    <dbReference type="NCBI Taxonomy" id="2937417"/>
    <lineage>
        <taxon>Bacteria</taxon>
        <taxon>Pseudomonadati</taxon>
        <taxon>Bacteroidota</taxon>
        <taxon>Bacteroidia</taxon>
        <taxon>Bacteroidales</taxon>
        <taxon>Bacteroidaceae</taxon>
        <taxon>Bacteroides</taxon>
    </lineage>
</organism>
<sequence>MSNGGDIDAPVTLGNFRNSMNAGAFVSNSSTHVPAMLHNIIENIDTSKNEVAILVSDMKYSPMGKTAAPELLQYQEQIRNVIGVHSNVSLSFVCANSEFLNPNGSVAEANSPYYFIIIGNSENVAAMRNNIARWCEATNSYVESGDMAMNYHTPSYSIENVKNGLLSAEHPKNLITVFDQAVSDTCSFIVRVDMTSYPWGAVDADVLKDCFNAKAVYGSSVDVELLTDDEHLVDNHAYKGDFKRVSYADYLVKLYNVALDDEVIEWTFTNKPFDGRYLMNFNTIINADQENDLSGSFSFNKFIEGCFNARLNTFDENPVRILVSSYQ</sequence>
<reference evidence="1" key="2">
    <citation type="submission" date="2022-04" db="EMBL/GenBank/DDBJ databases">
        <authorList>
            <person name="Fokt H."/>
            <person name="Baines J."/>
        </authorList>
    </citation>
    <scope>NUCLEOTIDE SEQUENCE</scope>
    <source>
        <strain evidence="1">KH365_2</strain>
    </source>
</reference>
<dbReference type="RefSeq" id="WP_257931389.1">
    <property type="nucleotide sequence ID" value="NZ_JAMZED010000015.1"/>
</dbReference>
<keyword evidence="2" id="KW-1185">Reference proteome</keyword>
<reference evidence="1" key="1">
    <citation type="journal article" date="2022" name="Arch. Microbiol.">
        <title>Bacteroides muris sp. nov. isolated from the cecum of wild-derived house mice.</title>
        <authorList>
            <person name="Fokt H."/>
            <person name="Unni R."/>
            <person name="Repnik U."/>
            <person name="Schmitz R.A."/>
            <person name="Bramkamp M."/>
            <person name="Baines J.F."/>
            <person name="Unterweger D."/>
        </authorList>
    </citation>
    <scope>NUCLEOTIDE SEQUENCE</scope>
    <source>
        <strain evidence="1">KH365_2</strain>
    </source>
</reference>
<dbReference type="EMBL" id="JAMZED010000015">
    <property type="protein sequence ID" value="MCR6504634.1"/>
    <property type="molecule type" value="Genomic_DNA"/>
</dbReference>
<evidence type="ECO:0000313" key="2">
    <source>
        <dbReference type="Proteomes" id="UP001143192"/>
    </source>
</evidence>
<comment type="caution">
    <text evidence="1">The sequence shown here is derived from an EMBL/GenBank/DDBJ whole genome shotgun (WGS) entry which is preliminary data.</text>
</comment>
<accession>A0A9X2NRS7</accession>
<protein>
    <submittedName>
        <fullName evidence="1">Uncharacterized protein</fullName>
    </submittedName>
</protein>
<dbReference type="AlphaFoldDB" id="A0A9X2NRS7"/>
<proteinExistence type="predicted"/>
<dbReference type="Proteomes" id="UP001143192">
    <property type="component" value="Unassembled WGS sequence"/>
</dbReference>
<gene>
    <name evidence="1" type="ORF">M1B79_08045</name>
</gene>
<evidence type="ECO:0000313" key="1">
    <source>
        <dbReference type="EMBL" id="MCR6504634.1"/>
    </source>
</evidence>
<name>A0A9X2NRS7_9BACE</name>